<dbReference type="Pfam" id="PF02563">
    <property type="entry name" value="Poly_export"/>
    <property type="match status" value="1"/>
</dbReference>
<dbReference type="PANTHER" id="PTHR33619">
    <property type="entry name" value="POLYSACCHARIDE EXPORT PROTEIN GFCE-RELATED"/>
    <property type="match status" value="1"/>
</dbReference>
<feature type="domain" description="Polysaccharide export protein N-terminal" evidence="3">
    <location>
        <begin position="75"/>
        <end position="145"/>
    </location>
</feature>
<keyword evidence="1" id="KW-0732">Signal</keyword>
<evidence type="ECO:0008006" key="6">
    <source>
        <dbReference type="Google" id="ProtNLM"/>
    </source>
</evidence>
<dbReference type="InterPro" id="IPR019554">
    <property type="entry name" value="Soluble_ligand-bd"/>
</dbReference>
<evidence type="ECO:0000256" key="1">
    <source>
        <dbReference type="ARBA" id="ARBA00022729"/>
    </source>
</evidence>
<evidence type="ECO:0000313" key="5">
    <source>
        <dbReference type="EMBL" id="SVA29331.1"/>
    </source>
</evidence>
<dbReference type="InterPro" id="IPR049712">
    <property type="entry name" value="Poly_export"/>
</dbReference>
<feature type="region of interest" description="Disordered" evidence="2">
    <location>
        <begin position="194"/>
        <end position="218"/>
    </location>
</feature>
<name>A0A381UNL0_9ZZZZ</name>
<gene>
    <name evidence="5" type="ORF">METZ01_LOCUS82185</name>
</gene>
<proteinExistence type="predicted"/>
<organism evidence="5">
    <name type="scientific">marine metagenome</name>
    <dbReference type="NCBI Taxonomy" id="408172"/>
    <lineage>
        <taxon>unclassified sequences</taxon>
        <taxon>metagenomes</taxon>
        <taxon>ecological metagenomes</taxon>
    </lineage>
</organism>
<sequence>MSPVETSASKSNKSVKNKFIFIAICVYAFSEAQTLDINALRMAQLKQGSNTLGNSGLSTVTQTKAKVIVDQAIDETKYIVGPGDEFNVNIISSEDIFTYTLAVSPSGKILIPSVGIVHLDGLYLFTAKERIEDSIQKLNPSAKIHILLSEIREFKIKVIGHLQQPGLYTVTPVSRVSDLYQEIMSELELDDIEAQETEQDEEKDENDNEDDINDEELNYPELSRRNLTILRNDDSLKVDLLEFGSTGSDINNPFLHQGDIVLIPLMDHIVGVFGGIKIPGDYEFVRGESLAHIIKLAGGLRPDADPNKIQITRFTSPTEKYTFTTTMADANTIILSPEDHIMIRYEQDYKRQDIVYVKGEVKYPGVYAIDVGNTKIGEVLEKAGGYTSKADKTKLFINNKSISNIPDREKNRILIIPEENRSAEEKSYIKARMLTEKGTIESTSLDHAQSLMELNVTKNDEIYIPENFNYIEVLGAVSKPGRYPFSSHLAYSDYVELAGGFTDTATRKRFIIKAGTGQRLPIRKSISIENGDTIFIPDRLEYNRWILFKDILATLGNAAALIVVIQNAIGP</sequence>
<accession>A0A381UNL0</accession>
<protein>
    <recommendedName>
        <fullName evidence="6">Soluble ligand binding domain-containing protein</fullName>
    </recommendedName>
</protein>
<reference evidence="5" key="1">
    <citation type="submission" date="2018-05" db="EMBL/GenBank/DDBJ databases">
        <authorList>
            <person name="Lanie J.A."/>
            <person name="Ng W.-L."/>
            <person name="Kazmierczak K.M."/>
            <person name="Andrzejewski T.M."/>
            <person name="Davidsen T.M."/>
            <person name="Wayne K.J."/>
            <person name="Tettelin H."/>
            <person name="Glass J.I."/>
            <person name="Rusch D."/>
            <person name="Podicherti R."/>
            <person name="Tsui H.-C.T."/>
            <person name="Winkler M.E."/>
        </authorList>
    </citation>
    <scope>NUCLEOTIDE SEQUENCE</scope>
</reference>
<feature type="domain" description="Soluble ligand binding" evidence="4">
    <location>
        <begin position="354"/>
        <end position="396"/>
    </location>
</feature>
<feature type="domain" description="Soluble ligand binding" evidence="4">
    <location>
        <begin position="269"/>
        <end position="314"/>
    </location>
</feature>
<evidence type="ECO:0000256" key="2">
    <source>
        <dbReference type="SAM" id="MobiDB-lite"/>
    </source>
</evidence>
<dbReference type="GO" id="GO:0015159">
    <property type="term" value="F:polysaccharide transmembrane transporter activity"/>
    <property type="evidence" value="ECO:0007669"/>
    <property type="project" value="InterPro"/>
</dbReference>
<evidence type="ECO:0000259" key="4">
    <source>
        <dbReference type="Pfam" id="PF10531"/>
    </source>
</evidence>
<evidence type="ECO:0000259" key="3">
    <source>
        <dbReference type="Pfam" id="PF02563"/>
    </source>
</evidence>
<dbReference type="Pfam" id="PF10531">
    <property type="entry name" value="SLBB"/>
    <property type="match status" value="3"/>
</dbReference>
<dbReference type="PANTHER" id="PTHR33619:SF3">
    <property type="entry name" value="POLYSACCHARIDE EXPORT PROTEIN GFCE-RELATED"/>
    <property type="match status" value="1"/>
</dbReference>
<feature type="domain" description="Soluble ligand binding" evidence="4">
    <location>
        <begin position="471"/>
        <end position="512"/>
    </location>
</feature>
<dbReference type="InterPro" id="IPR003715">
    <property type="entry name" value="Poly_export_N"/>
</dbReference>
<dbReference type="Gene3D" id="3.10.560.10">
    <property type="entry name" value="Outer membrane lipoprotein wza domain like"/>
    <property type="match status" value="4"/>
</dbReference>
<dbReference type="EMBL" id="UINC01006737">
    <property type="protein sequence ID" value="SVA29331.1"/>
    <property type="molecule type" value="Genomic_DNA"/>
</dbReference>
<dbReference type="AlphaFoldDB" id="A0A381UNL0"/>